<accession>A0A6G0WEK4</accession>
<proteinExistence type="predicted"/>
<sequence>MVFSMDKHRCHVKNHSNLFHVQAISPPNTENCSRMSTEDRFQTRVTPSAWPWLTKVWTQNMQDFLGGKNTQ</sequence>
<organism evidence="1 2">
    <name type="scientific">Aphanomyces euteiches</name>
    <dbReference type="NCBI Taxonomy" id="100861"/>
    <lineage>
        <taxon>Eukaryota</taxon>
        <taxon>Sar</taxon>
        <taxon>Stramenopiles</taxon>
        <taxon>Oomycota</taxon>
        <taxon>Saprolegniomycetes</taxon>
        <taxon>Saprolegniales</taxon>
        <taxon>Verrucalvaceae</taxon>
        <taxon>Aphanomyces</taxon>
    </lineage>
</organism>
<dbReference type="Proteomes" id="UP000481153">
    <property type="component" value="Unassembled WGS sequence"/>
</dbReference>
<evidence type="ECO:0000313" key="2">
    <source>
        <dbReference type="Proteomes" id="UP000481153"/>
    </source>
</evidence>
<dbReference type="AlphaFoldDB" id="A0A6G0WEK4"/>
<gene>
    <name evidence="1" type="ORF">Ae201684_015767</name>
</gene>
<evidence type="ECO:0000313" key="1">
    <source>
        <dbReference type="EMBL" id="KAF0725802.1"/>
    </source>
</evidence>
<comment type="caution">
    <text evidence="1">The sequence shown here is derived from an EMBL/GenBank/DDBJ whole genome shotgun (WGS) entry which is preliminary data.</text>
</comment>
<dbReference type="EMBL" id="VJMJ01000232">
    <property type="protein sequence ID" value="KAF0725802.1"/>
    <property type="molecule type" value="Genomic_DNA"/>
</dbReference>
<reference evidence="1 2" key="1">
    <citation type="submission" date="2019-07" db="EMBL/GenBank/DDBJ databases">
        <title>Genomics analysis of Aphanomyces spp. identifies a new class of oomycete effector associated with host adaptation.</title>
        <authorList>
            <person name="Gaulin E."/>
        </authorList>
    </citation>
    <scope>NUCLEOTIDE SEQUENCE [LARGE SCALE GENOMIC DNA]</scope>
    <source>
        <strain evidence="1 2">ATCC 201684</strain>
    </source>
</reference>
<keyword evidence="2" id="KW-1185">Reference proteome</keyword>
<protein>
    <submittedName>
        <fullName evidence="1">Uncharacterized protein</fullName>
    </submittedName>
</protein>
<name>A0A6G0WEK4_9STRA</name>